<feature type="region of interest" description="Disordered" evidence="1">
    <location>
        <begin position="42"/>
        <end position="74"/>
    </location>
</feature>
<proteinExistence type="predicted"/>
<sequence length="284" mass="32076">MMVKIGLAASQGDHEWVSMIKDSIAVDAYVLIHAALRPRSTREKDIKAPSHHSRYQSQATLNSRFPSSNPLRNTTHTMEAYYPSQHTSSPQFPLIQPPNCPLCPNTPKRSRVDSAKRSPTVGRPYYYCQADHKRRFITWDDMLGISPANPRCRCGHHSRRNEGNGPVPSAWYNCSSRRCSFNQSIDEDEMDESPHSSPSRWKGSTASYTTAGSSYSGHGIKMKAREDNDSELLDRMNAMTVKIEQLNTTIASQPLTTARSFDDNCSVHGHGRRSFFSRRRCICH</sequence>
<dbReference type="AlphaFoldDB" id="A0A9P5E4G7"/>
<dbReference type="Pfam" id="PF23549">
    <property type="entry name" value="Zn_ribbon_GRF_2"/>
    <property type="match status" value="1"/>
</dbReference>
<dbReference type="Proteomes" id="UP000737391">
    <property type="component" value="Unassembled WGS sequence"/>
</dbReference>
<comment type="caution">
    <text evidence="3">The sequence shown here is derived from an EMBL/GenBank/DDBJ whole genome shotgun (WGS) entry which is preliminary data.</text>
</comment>
<accession>A0A9P5E4G7</accession>
<evidence type="ECO:0000313" key="4">
    <source>
        <dbReference type="Proteomes" id="UP000737391"/>
    </source>
</evidence>
<organism evidence="3 4">
    <name type="scientific">Fusarium agapanthi</name>
    <dbReference type="NCBI Taxonomy" id="1803897"/>
    <lineage>
        <taxon>Eukaryota</taxon>
        <taxon>Fungi</taxon>
        <taxon>Dikarya</taxon>
        <taxon>Ascomycota</taxon>
        <taxon>Pezizomycotina</taxon>
        <taxon>Sordariomycetes</taxon>
        <taxon>Hypocreomycetidae</taxon>
        <taxon>Hypocreales</taxon>
        <taxon>Nectriaceae</taxon>
        <taxon>Fusarium</taxon>
        <taxon>Fusarium fujikuroi species complex</taxon>
    </lineage>
</organism>
<evidence type="ECO:0000313" key="3">
    <source>
        <dbReference type="EMBL" id="KAF4494315.1"/>
    </source>
</evidence>
<dbReference type="InterPro" id="IPR056444">
    <property type="entry name" value="Zn_ribbon_GRF_2"/>
</dbReference>
<feature type="domain" description="GRF-like zinc ribbon" evidence="2">
    <location>
        <begin position="97"/>
        <end position="142"/>
    </location>
</feature>
<evidence type="ECO:0000256" key="1">
    <source>
        <dbReference type="SAM" id="MobiDB-lite"/>
    </source>
</evidence>
<feature type="compositionally biased region" description="Polar residues" evidence="1">
    <location>
        <begin position="55"/>
        <end position="74"/>
    </location>
</feature>
<reference evidence="3" key="1">
    <citation type="submission" date="2020-01" db="EMBL/GenBank/DDBJ databases">
        <title>Identification and distribution of gene clusters putatively required for synthesis of sphingolipid metabolism inhibitors in phylogenetically diverse species of the filamentous fungus Fusarium.</title>
        <authorList>
            <person name="Kim H.-S."/>
            <person name="Busman M."/>
            <person name="Brown D.W."/>
            <person name="Divon H."/>
            <person name="Uhlig S."/>
            <person name="Proctor R.H."/>
        </authorList>
    </citation>
    <scope>NUCLEOTIDE SEQUENCE</scope>
    <source>
        <strain evidence="3">NRRL 31653</strain>
    </source>
</reference>
<evidence type="ECO:0000259" key="2">
    <source>
        <dbReference type="Pfam" id="PF23549"/>
    </source>
</evidence>
<protein>
    <recommendedName>
        <fullName evidence="2">GRF-like zinc ribbon domain-containing protein</fullName>
    </recommendedName>
</protein>
<keyword evidence="4" id="KW-1185">Reference proteome</keyword>
<dbReference type="EMBL" id="LUFC02000789">
    <property type="protein sequence ID" value="KAF4494315.1"/>
    <property type="molecule type" value="Genomic_DNA"/>
</dbReference>
<gene>
    <name evidence="3" type="ORF">FAGAP_9569</name>
</gene>
<dbReference type="OrthoDB" id="5045240at2759"/>
<feature type="region of interest" description="Disordered" evidence="1">
    <location>
        <begin position="185"/>
        <end position="208"/>
    </location>
</feature>
<name>A0A9P5E4G7_9HYPO</name>